<proteinExistence type="predicted"/>
<accession>F2U9J0</accession>
<keyword evidence="3" id="KW-1185">Reference proteome</keyword>
<evidence type="ECO:0000256" key="1">
    <source>
        <dbReference type="SAM" id="MobiDB-lite"/>
    </source>
</evidence>
<feature type="compositionally biased region" description="Acidic residues" evidence="1">
    <location>
        <begin position="38"/>
        <end position="48"/>
    </location>
</feature>
<feature type="compositionally biased region" description="Low complexity" evidence="1">
    <location>
        <begin position="151"/>
        <end position="169"/>
    </location>
</feature>
<feature type="region of interest" description="Disordered" evidence="1">
    <location>
        <begin position="204"/>
        <end position="250"/>
    </location>
</feature>
<dbReference type="EMBL" id="GL832965">
    <property type="protein sequence ID" value="EGD73017.1"/>
    <property type="molecule type" value="Genomic_DNA"/>
</dbReference>
<dbReference type="KEGG" id="sre:PTSG_04726"/>
<protein>
    <recommendedName>
        <fullName evidence="4">RRM domain-containing protein</fullName>
    </recommendedName>
</protein>
<dbReference type="Pfam" id="PF25015">
    <property type="entry name" value="RBD_AKAP-17A"/>
    <property type="match status" value="2"/>
</dbReference>
<sequence length="763" mass="87669">MDVEEDVLVLDDDDSHDGLAVMEGKEDEGSPAHRGGDSEVEEEADGEESEKKLPVVVGTVSPRHASPVGSSDGDAATVSEARTSTQTKDGNDGAGDDEQRAGGGGGGGDGSQAKRRASVFNRLGGVAPAVGRAHVTQRLSTGDGEQDKTTQQAPPSESSQQAQQQQQQRASKRAKRLATEPGRVRAPRIFASAIDTIKQTQPIGAVSGAARSRVSVEGGSEDDDAHKHMSRSSRRPPVQQSTTQHPKARPFEMIPLPDIADEIPFGNGITLEKRHFVRVNASGNPSCFNDVSYWDIQERLAPAISAIMPPETTLQPLRDLSTAEMLVLWLHCPASTATEQLVQSLNGRVLKFMGVVHPITITAEVLLHHPRQPPADLSHSWFTSHFRHHYDDTPRGQRPDTVYVTHLPVRWFARSRDQLSEGDVAQRFAVFGHVHRVALIRSEKDLQVDAQVLRSARENETDVSHGLDIVSTGYHGRNNGDYNNDSNSSSGGGAVIPSPRDLHFDAFVQFEQFESALACARALNERCLSRVRNGRHFQVFATAAIDTSSFLSDAQIRKRRWRAEEIKRATEEEEERKRKEEEERRRREEEEERERQRQWEEEQRREEERRQEKEERRREKKRRKERKRREREERERRKREEEERRREEERQRQEEEQRRLEEEKRKQEEEEQMKRQLMEQKRQKLLEEQRKLIEEEERLLRQEEERLRRLAAIEHTRQQRQAEEKEAREREAKMKLLLMKKKRQQQQQKDTGKEGRNAKKRSE</sequence>
<feature type="compositionally biased region" description="Gly residues" evidence="1">
    <location>
        <begin position="101"/>
        <end position="110"/>
    </location>
</feature>
<reference evidence="2" key="1">
    <citation type="submission" date="2009-08" db="EMBL/GenBank/DDBJ databases">
        <title>Annotation of Salpingoeca rosetta.</title>
        <authorList>
            <consortium name="The Broad Institute Genome Sequencing Platform"/>
            <person name="Russ C."/>
            <person name="Cuomo C."/>
            <person name="Burger G."/>
            <person name="Gray M.W."/>
            <person name="Holland P.W.H."/>
            <person name="King N."/>
            <person name="Lang F.B.F."/>
            <person name="Roger A.J."/>
            <person name="Ruiz-Trillo I."/>
            <person name="Young S.K."/>
            <person name="Zeng Q."/>
            <person name="Gargeya S."/>
            <person name="Alvarado L."/>
            <person name="Berlin A."/>
            <person name="Chapman S.B."/>
            <person name="Chen Z."/>
            <person name="Freedman E."/>
            <person name="Gellesch M."/>
            <person name="Goldberg J."/>
            <person name="Griggs A."/>
            <person name="Gujja S."/>
            <person name="Heilman E."/>
            <person name="Heiman D."/>
            <person name="Howarth C."/>
            <person name="Mehta T."/>
            <person name="Neiman D."/>
            <person name="Pearson M."/>
            <person name="Roberts A."/>
            <person name="Saif S."/>
            <person name="Shea T."/>
            <person name="Shenoy N."/>
            <person name="Sisk P."/>
            <person name="Stolte C."/>
            <person name="Sykes S."/>
            <person name="White J."/>
            <person name="Yandava C."/>
            <person name="Haas B."/>
            <person name="Nusbaum C."/>
            <person name="Birren B."/>
        </authorList>
    </citation>
    <scope>NUCLEOTIDE SEQUENCE [LARGE SCALE GENOMIC DNA]</scope>
    <source>
        <strain evidence="2">ATCC 50818</strain>
    </source>
</reference>
<dbReference type="OrthoDB" id="1918237at2759"/>
<dbReference type="Proteomes" id="UP000007799">
    <property type="component" value="Unassembled WGS sequence"/>
</dbReference>
<dbReference type="PANTHER" id="PTHR14383:SF7">
    <property type="entry name" value="PH DOMAIN-CONTAINING PROTEIN"/>
    <property type="match status" value="1"/>
</dbReference>
<feature type="region of interest" description="Disordered" evidence="1">
    <location>
        <begin position="716"/>
        <end position="763"/>
    </location>
</feature>
<evidence type="ECO:0000313" key="3">
    <source>
        <dbReference type="Proteomes" id="UP000007799"/>
    </source>
</evidence>
<evidence type="ECO:0000313" key="2">
    <source>
        <dbReference type="EMBL" id="EGD73017.1"/>
    </source>
</evidence>
<organism evidence="3">
    <name type="scientific">Salpingoeca rosetta (strain ATCC 50818 / BSB-021)</name>
    <dbReference type="NCBI Taxonomy" id="946362"/>
    <lineage>
        <taxon>Eukaryota</taxon>
        <taxon>Choanoflagellata</taxon>
        <taxon>Craspedida</taxon>
        <taxon>Salpingoecidae</taxon>
        <taxon>Salpingoeca</taxon>
    </lineage>
</organism>
<dbReference type="InParanoid" id="F2U9J0"/>
<dbReference type="GeneID" id="16074626"/>
<feature type="compositionally biased region" description="Basic and acidic residues" evidence="1">
    <location>
        <begin position="750"/>
        <end position="763"/>
    </location>
</feature>
<feature type="compositionally biased region" description="Acidic residues" evidence="1">
    <location>
        <begin position="1"/>
        <end position="15"/>
    </location>
</feature>
<dbReference type="RefSeq" id="XP_004994048.1">
    <property type="nucleotide sequence ID" value="XM_004993991.1"/>
</dbReference>
<feature type="region of interest" description="Disordered" evidence="1">
    <location>
        <begin position="615"/>
        <end position="677"/>
    </location>
</feature>
<feature type="compositionally biased region" description="Basic and acidic residues" evidence="1">
    <location>
        <begin position="23"/>
        <end position="37"/>
    </location>
</feature>
<gene>
    <name evidence="2" type="ORF">PTSG_04726</name>
</gene>
<feature type="compositionally biased region" description="Basic residues" evidence="1">
    <location>
        <begin position="618"/>
        <end position="629"/>
    </location>
</feature>
<feature type="region of interest" description="Disordered" evidence="1">
    <location>
        <begin position="1"/>
        <end position="184"/>
    </location>
</feature>
<dbReference type="PANTHER" id="PTHR14383">
    <property type="entry name" value="SWAP-70 RECOMBINASE"/>
    <property type="match status" value="1"/>
</dbReference>
<name>F2U9J0_SALR5</name>
<feature type="compositionally biased region" description="Basic and acidic residues" evidence="1">
    <location>
        <begin position="716"/>
        <end position="734"/>
    </location>
</feature>
<evidence type="ECO:0008006" key="4">
    <source>
        <dbReference type="Google" id="ProtNLM"/>
    </source>
</evidence>
<dbReference type="STRING" id="946362.F2U9J0"/>
<dbReference type="eggNOG" id="KOG2891">
    <property type="taxonomic scope" value="Eukaryota"/>
</dbReference>
<feature type="compositionally biased region" description="Basic and acidic residues" evidence="1">
    <location>
        <begin position="630"/>
        <end position="677"/>
    </location>
</feature>
<dbReference type="AlphaFoldDB" id="F2U9J0"/>